<evidence type="ECO:0000313" key="6">
    <source>
        <dbReference type="Proteomes" id="UP000541033"/>
    </source>
</evidence>
<dbReference type="SUPFAM" id="SSF53822">
    <property type="entry name" value="Periplasmic binding protein-like I"/>
    <property type="match status" value="1"/>
</dbReference>
<dbReference type="Gene3D" id="3.40.50.2300">
    <property type="match status" value="2"/>
</dbReference>
<dbReference type="CDD" id="cd06267">
    <property type="entry name" value="PBP1_LacI_sugar_binding-like"/>
    <property type="match status" value="1"/>
</dbReference>
<protein>
    <submittedName>
        <fullName evidence="5">LacI family transcriptional regulator</fullName>
    </submittedName>
</protein>
<proteinExistence type="predicted"/>
<dbReference type="InterPro" id="IPR046335">
    <property type="entry name" value="LacI/GalR-like_sensor"/>
</dbReference>
<feature type="domain" description="HTH lacI-type" evidence="4">
    <location>
        <begin position="2"/>
        <end position="56"/>
    </location>
</feature>
<dbReference type="RefSeq" id="WP_167148520.1">
    <property type="nucleotide sequence ID" value="NZ_JAAMOX010000001.1"/>
</dbReference>
<dbReference type="InterPro" id="IPR000843">
    <property type="entry name" value="HTH_LacI"/>
</dbReference>
<comment type="caution">
    <text evidence="5">The sequence shown here is derived from an EMBL/GenBank/DDBJ whole genome shotgun (WGS) entry which is preliminary data.</text>
</comment>
<evidence type="ECO:0000259" key="4">
    <source>
        <dbReference type="PROSITE" id="PS50932"/>
    </source>
</evidence>
<dbReference type="PANTHER" id="PTHR30146:SF109">
    <property type="entry name" value="HTH-TYPE TRANSCRIPTIONAL REGULATOR GALS"/>
    <property type="match status" value="1"/>
</dbReference>
<dbReference type="CDD" id="cd01392">
    <property type="entry name" value="HTH_LacI"/>
    <property type="match status" value="1"/>
</dbReference>
<keyword evidence="2" id="KW-0238">DNA-binding</keyword>
<evidence type="ECO:0000256" key="2">
    <source>
        <dbReference type="ARBA" id="ARBA00023125"/>
    </source>
</evidence>
<dbReference type="InterPro" id="IPR010982">
    <property type="entry name" value="Lambda_DNA-bd_dom_sf"/>
</dbReference>
<evidence type="ECO:0000313" key="5">
    <source>
        <dbReference type="EMBL" id="NIH53148.1"/>
    </source>
</evidence>
<keyword evidence="3" id="KW-0804">Transcription</keyword>
<dbReference type="PROSITE" id="PS50932">
    <property type="entry name" value="HTH_LACI_2"/>
    <property type="match status" value="1"/>
</dbReference>
<keyword evidence="6" id="KW-1185">Reference proteome</keyword>
<dbReference type="Gene3D" id="1.10.260.40">
    <property type="entry name" value="lambda repressor-like DNA-binding domains"/>
    <property type="match status" value="1"/>
</dbReference>
<sequence>MTTMQDVATRAGVSAKTVSRVFNDDPNVSPETRERVQEALAALNYRPNMLARRFREGRDSAIGIAVPNIGDPFFATIIRSIEDRAVERGMVVFVTTLGQDATNEPARVERLMRRQISGMLIAPVSNDQSYLEQWGDETPIVFIDREPINFAADSVVVDDEAMARVATAHLIDQGHRRIGFVGDTTSLVTTRKRLDGYRAALQLAGIEPDDSLVSLDGSLLVFGYRSPADAVAQASALLSVDDPPTALFSSNAQCSMGLVRALHSLGRTELGFVSFGDFPMADALTPAVTVIDQNAEGLAELAGNVLFDAIDAPATRATPSVHSLPLHLIPRGSGEIAPASV</sequence>
<gene>
    <name evidence="5" type="ORF">FHX76_001016</name>
</gene>
<dbReference type="EMBL" id="JAAMOX010000001">
    <property type="protein sequence ID" value="NIH53148.1"/>
    <property type="molecule type" value="Genomic_DNA"/>
</dbReference>
<evidence type="ECO:0000256" key="1">
    <source>
        <dbReference type="ARBA" id="ARBA00023015"/>
    </source>
</evidence>
<reference evidence="5 6" key="1">
    <citation type="submission" date="2020-02" db="EMBL/GenBank/DDBJ databases">
        <title>Sequencing the genomes of 1000 actinobacteria strains.</title>
        <authorList>
            <person name="Klenk H.-P."/>
        </authorList>
    </citation>
    <scope>NUCLEOTIDE SEQUENCE [LARGE SCALE GENOMIC DNA]</scope>
    <source>
        <strain evidence="5 6">DSM 27960</strain>
    </source>
</reference>
<dbReference type="SMART" id="SM00354">
    <property type="entry name" value="HTH_LACI"/>
    <property type="match status" value="1"/>
</dbReference>
<accession>A0A7X5R019</accession>
<evidence type="ECO:0000256" key="3">
    <source>
        <dbReference type="ARBA" id="ARBA00023163"/>
    </source>
</evidence>
<dbReference type="GO" id="GO:0003700">
    <property type="term" value="F:DNA-binding transcription factor activity"/>
    <property type="evidence" value="ECO:0007669"/>
    <property type="project" value="TreeGrafter"/>
</dbReference>
<dbReference type="PANTHER" id="PTHR30146">
    <property type="entry name" value="LACI-RELATED TRANSCRIPTIONAL REPRESSOR"/>
    <property type="match status" value="1"/>
</dbReference>
<dbReference type="AlphaFoldDB" id="A0A7X5R019"/>
<organism evidence="5 6">
    <name type="scientific">Lysinibacter cavernae</name>
    <dbReference type="NCBI Taxonomy" id="1640652"/>
    <lineage>
        <taxon>Bacteria</taxon>
        <taxon>Bacillati</taxon>
        <taxon>Actinomycetota</taxon>
        <taxon>Actinomycetes</taxon>
        <taxon>Micrococcales</taxon>
        <taxon>Microbacteriaceae</taxon>
        <taxon>Lysinibacter</taxon>
    </lineage>
</organism>
<dbReference type="Pfam" id="PF00356">
    <property type="entry name" value="LacI"/>
    <property type="match status" value="1"/>
</dbReference>
<dbReference type="SUPFAM" id="SSF47413">
    <property type="entry name" value="lambda repressor-like DNA-binding domains"/>
    <property type="match status" value="1"/>
</dbReference>
<dbReference type="GO" id="GO:0000976">
    <property type="term" value="F:transcription cis-regulatory region binding"/>
    <property type="evidence" value="ECO:0007669"/>
    <property type="project" value="TreeGrafter"/>
</dbReference>
<keyword evidence="1" id="KW-0805">Transcription regulation</keyword>
<dbReference type="Pfam" id="PF13377">
    <property type="entry name" value="Peripla_BP_3"/>
    <property type="match status" value="1"/>
</dbReference>
<name>A0A7X5R019_9MICO</name>
<dbReference type="Proteomes" id="UP000541033">
    <property type="component" value="Unassembled WGS sequence"/>
</dbReference>
<dbReference type="InterPro" id="IPR028082">
    <property type="entry name" value="Peripla_BP_I"/>
</dbReference>